<feature type="region of interest" description="Disordered" evidence="2">
    <location>
        <begin position="223"/>
        <end position="314"/>
    </location>
</feature>
<name>L1IIM5_GUITC</name>
<reference evidence="3 5" key="1">
    <citation type="journal article" date="2012" name="Nature">
        <title>Algal genomes reveal evolutionary mosaicism and the fate of nucleomorphs.</title>
        <authorList>
            <consortium name="DOE Joint Genome Institute"/>
            <person name="Curtis B.A."/>
            <person name="Tanifuji G."/>
            <person name="Burki F."/>
            <person name="Gruber A."/>
            <person name="Irimia M."/>
            <person name="Maruyama S."/>
            <person name="Arias M.C."/>
            <person name="Ball S.G."/>
            <person name="Gile G.H."/>
            <person name="Hirakawa Y."/>
            <person name="Hopkins J.F."/>
            <person name="Kuo A."/>
            <person name="Rensing S.A."/>
            <person name="Schmutz J."/>
            <person name="Symeonidi A."/>
            <person name="Elias M."/>
            <person name="Eveleigh R.J."/>
            <person name="Herman E.K."/>
            <person name="Klute M.J."/>
            <person name="Nakayama T."/>
            <person name="Obornik M."/>
            <person name="Reyes-Prieto A."/>
            <person name="Armbrust E.V."/>
            <person name="Aves S.J."/>
            <person name="Beiko R.G."/>
            <person name="Coutinho P."/>
            <person name="Dacks J.B."/>
            <person name="Durnford D.G."/>
            <person name="Fast N.M."/>
            <person name="Green B.R."/>
            <person name="Grisdale C.J."/>
            <person name="Hempel F."/>
            <person name="Henrissat B."/>
            <person name="Hoppner M.P."/>
            <person name="Ishida K."/>
            <person name="Kim E."/>
            <person name="Koreny L."/>
            <person name="Kroth P.G."/>
            <person name="Liu Y."/>
            <person name="Malik S.B."/>
            <person name="Maier U.G."/>
            <person name="McRose D."/>
            <person name="Mock T."/>
            <person name="Neilson J.A."/>
            <person name="Onodera N.T."/>
            <person name="Poole A.M."/>
            <person name="Pritham E.J."/>
            <person name="Richards T.A."/>
            <person name="Rocap G."/>
            <person name="Roy S.W."/>
            <person name="Sarai C."/>
            <person name="Schaack S."/>
            <person name="Shirato S."/>
            <person name="Slamovits C.H."/>
            <person name="Spencer D.F."/>
            <person name="Suzuki S."/>
            <person name="Worden A.Z."/>
            <person name="Zauner S."/>
            <person name="Barry K."/>
            <person name="Bell C."/>
            <person name="Bharti A.K."/>
            <person name="Crow J.A."/>
            <person name="Grimwood J."/>
            <person name="Kramer R."/>
            <person name="Lindquist E."/>
            <person name="Lucas S."/>
            <person name="Salamov A."/>
            <person name="McFadden G.I."/>
            <person name="Lane C.E."/>
            <person name="Keeling P.J."/>
            <person name="Gray M.W."/>
            <person name="Grigoriev I.V."/>
            <person name="Archibald J.M."/>
        </authorList>
    </citation>
    <scope>NUCLEOTIDE SEQUENCE</scope>
    <source>
        <strain evidence="3 5">CCMP2712</strain>
    </source>
</reference>
<organism evidence="3">
    <name type="scientific">Guillardia theta (strain CCMP2712)</name>
    <name type="common">Cryptophyte</name>
    <dbReference type="NCBI Taxonomy" id="905079"/>
    <lineage>
        <taxon>Eukaryota</taxon>
        <taxon>Cryptophyceae</taxon>
        <taxon>Pyrenomonadales</taxon>
        <taxon>Geminigeraceae</taxon>
        <taxon>Guillardia</taxon>
    </lineage>
</organism>
<dbReference type="KEGG" id="gtt:GUITHDRAFT_117862"/>
<feature type="coiled-coil region" evidence="1">
    <location>
        <begin position="412"/>
        <end position="471"/>
    </location>
</feature>
<evidence type="ECO:0000313" key="4">
    <source>
        <dbReference type="EnsemblProtists" id="EKX35947"/>
    </source>
</evidence>
<dbReference type="PANTHER" id="PTHR31434:SF2">
    <property type="entry name" value="S PHASE CYCLIN A-ASSOCIATED PROTEIN IN THE ENDOPLASMIC RETICULUM"/>
    <property type="match status" value="1"/>
</dbReference>
<evidence type="ECO:0000256" key="1">
    <source>
        <dbReference type="SAM" id="Coils"/>
    </source>
</evidence>
<evidence type="ECO:0000256" key="2">
    <source>
        <dbReference type="SAM" id="MobiDB-lite"/>
    </source>
</evidence>
<feature type="compositionally biased region" description="Low complexity" evidence="2">
    <location>
        <begin position="674"/>
        <end position="690"/>
    </location>
</feature>
<feature type="region of interest" description="Disordered" evidence="2">
    <location>
        <begin position="1"/>
        <end position="92"/>
    </location>
</feature>
<dbReference type="Proteomes" id="UP000011087">
    <property type="component" value="Unassembled WGS sequence"/>
</dbReference>
<dbReference type="STRING" id="905079.L1IIM5"/>
<feature type="compositionally biased region" description="Basic and acidic residues" evidence="2">
    <location>
        <begin position="298"/>
        <end position="314"/>
    </location>
</feature>
<dbReference type="PaxDb" id="55529-EKX35947"/>
<reference evidence="5" key="2">
    <citation type="submission" date="2012-11" db="EMBL/GenBank/DDBJ databases">
        <authorList>
            <person name="Kuo A."/>
            <person name="Curtis B.A."/>
            <person name="Tanifuji G."/>
            <person name="Burki F."/>
            <person name="Gruber A."/>
            <person name="Irimia M."/>
            <person name="Maruyama S."/>
            <person name="Arias M.C."/>
            <person name="Ball S.G."/>
            <person name="Gile G.H."/>
            <person name="Hirakawa Y."/>
            <person name="Hopkins J.F."/>
            <person name="Rensing S.A."/>
            <person name="Schmutz J."/>
            <person name="Symeonidi A."/>
            <person name="Elias M."/>
            <person name="Eveleigh R.J."/>
            <person name="Herman E.K."/>
            <person name="Klute M.J."/>
            <person name="Nakayama T."/>
            <person name="Obornik M."/>
            <person name="Reyes-Prieto A."/>
            <person name="Armbrust E.V."/>
            <person name="Aves S.J."/>
            <person name="Beiko R.G."/>
            <person name="Coutinho P."/>
            <person name="Dacks J.B."/>
            <person name="Durnford D.G."/>
            <person name="Fast N.M."/>
            <person name="Green B.R."/>
            <person name="Grisdale C."/>
            <person name="Hempe F."/>
            <person name="Henrissat B."/>
            <person name="Hoppner M.P."/>
            <person name="Ishida K.-I."/>
            <person name="Kim E."/>
            <person name="Koreny L."/>
            <person name="Kroth P.G."/>
            <person name="Liu Y."/>
            <person name="Malik S.-B."/>
            <person name="Maier U.G."/>
            <person name="McRose D."/>
            <person name="Mock T."/>
            <person name="Neilson J.A."/>
            <person name="Onodera N.T."/>
            <person name="Poole A.M."/>
            <person name="Pritham E.J."/>
            <person name="Richards T.A."/>
            <person name="Rocap G."/>
            <person name="Roy S.W."/>
            <person name="Sarai C."/>
            <person name="Schaack S."/>
            <person name="Shirato S."/>
            <person name="Slamovits C.H."/>
            <person name="Spencer D.F."/>
            <person name="Suzuki S."/>
            <person name="Worden A.Z."/>
            <person name="Zauner S."/>
            <person name="Barry K."/>
            <person name="Bell C."/>
            <person name="Bharti A.K."/>
            <person name="Crow J.A."/>
            <person name="Grimwood J."/>
            <person name="Kramer R."/>
            <person name="Lindquist E."/>
            <person name="Lucas S."/>
            <person name="Salamov A."/>
            <person name="McFadden G.I."/>
            <person name="Lane C.E."/>
            <person name="Keeling P.J."/>
            <person name="Gray M.W."/>
            <person name="Grigoriev I.V."/>
            <person name="Archibald J.M."/>
        </authorList>
    </citation>
    <scope>NUCLEOTIDE SEQUENCE</scope>
    <source>
        <strain evidence="5">CCMP2712</strain>
    </source>
</reference>
<evidence type="ECO:0000313" key="5">
    <source>
        <dbReference type="Proteomes" id="UP000011087"/>
    </source>
</evidence>
<feature type="region of interest" description="Disordered" evidence="2">
    <location>
        <begin position="646"/>
        <end position="690"/>
    </location>
</feature>
<dbReference type="HOGENOM" id="CLU_328594_0_0_1"/>
<sequence>MASPGRGTRRHPEERHVASYISIGPGTPKQSPKRDARSAGTTDGETSTEHQHAEDTLSSPSSSVATPTEAGERQRPKSQSARRKLLLDESEETPARANVGMLKRPFLGLDISPPQLLLPRVDDLTIKRAEFCDKSSGELLATLCRALQDVHTFTLFEQSSKACSEVLSLLQDYLLKFQMLQDRIVRGVQSGGIAWDVEFSRGAVWGKGAAGEPESSFQVAMKQRRQREQAVRSAGEEQDGCDGSLSDVSQSVRVERQEEQSACSSTRSSLDDSSGLEHKFQFPASSDSLEGYGSSQRSLHDKFLSPDRHRKCPDEMQKRQEEKQLLALKKRAALEAQKQEKLRDAEMHRQERLRQASCAVKEKRQNTQYIIHERLQRAEKLHQAQILERQRKARQEHSKVHGVKEEIAFIELLNAESRTAELQSRLELAESRRLQSLEAVSKSTEKAAKEEAAKRRRLQLEEEKLQRLEARYAQKFGSSTPSHMANVMENAEASQLNSSECAAPAPVSSSSSSSLSSMPLFAEGEGELRTSYGGAGESSGRRSISRDEAARMRRTELENERQRRVEQASQEKIQRAEERQKKIFEERMLVLANKEAKIRHQAEQLNRITAEMQADAEKQKKELEIRLQSVVQRKQHYMQEIIAKAHAASEPKSQHAETGLKSEEEVATRIAGRPSSVAVREEPSSVPSSSLLEAQEKFSRGMKKRARKFRQRLQLGRSKWNESQENSASWKTMKDPRGMKAIADLAKFSSFEEKQDGQIQGNLFSRHLEEIERSAEELYRLLEAYDCDYGAEARGDPMNSVGGGGGGETKKSMLAHIRRAGVLAALMNVLGLQVRIQQARLLQTVMKVLAKVCEDEMNRLSGYESARTRSRSSKK</sequence>
<feature type="compositionally biased region" description="Basic and acidic residues" evidence="2">
    <location>
        <begin position="647"/>
        <end position="667"/>
    </location>
</feature>
<feature type="compositionally biased region" description="Low complexity" evidence="2">
    <location>
        <begin position="508"/>
        <end position="517"/>
    </location>
</feature>
<feature type="compositionally biased region" description="Low complexity" evidence="2">
    <location>
        <begin position="261"/>
        <end position="273"/>
    </location>
</feature>
<dbReference type="RefSeq" id="XP_005822927.1">
    <property type="nucleotide sequence ID" value="XM_005822870.1"/>
</dbReference>
<protein>
    <submittedName>
        <fullName evidence="3 4">Uncharacterized protein</fullName>
    </submittedName>
</protein>
<dbReference type="GeneID" id="17292742"/>
<feature type="compositionally biased region" description="Polar residues" evidence="2">
    <location>
        <begin position="56"/>
        <end position="66"/>
    </location>
</feature>
<dbReference type="OrthoDB" id="10689833at2759"/>
<feature type="compositionally biased region" description="Polar residues" evidence="2">
    <location>
        <begin position="283"/>
        <end position="297"/>
    </location>
</feature>
<reference evidence="4" key="3">
    <citation type="submission" date="2016-03" db="UniProtKB">
        <authorList>
            <consortium name="EnsemblProtists"/>
        </authorList>
    </citation>
    <scope>IDENTIFICATION</scope>
</reference>
<feature type="compositionally biased region" description="Basic and acidic residues" evidence="2">
    <location>
        <begin position="544"/>
        <end position="566"/>
    </location>
</feature>
<evidence type="ECO:0000313" key="3">
    <source>
        <dbReference type="EMBL" id="EKX35947.1"/>
    </source>
</evidence>
<keyword evidence="1" id="KW-0175">Coiled coil</keyword>
<dbReference type="EMBL" id="JH993081">
    <property type="protein sequence ID" value="EKX35947.1"/>
    <property type="molecule type" value="Genomic_DNA"/>
</dbReference>
<accession>L1IIM5</accession>
<dbReference type="EnsemblProtists" id="EKX35947">
    <property type="protein sequence ID" value="EKX35947"/>
    <property type="gene ID" value="GUITHDRAFT_117862"/>
</dbReference>
<proteinExistence type="predicted"/>
<keyword evidence="5" id="KW-1185">Reference proteome</keyword>
<gene>
    <name evidence="3" type="ORF">GUITHDRAFT_117862</name>
</gene>
<feature type="region of interest" description="Disordered" evidence="2">
    <location>
        <begin position="492"/>
        <end position="574"/>
    </location>
</feature>
<dbReference type="AlphaFoldDB" id="L1IIM5"/>
<dbReference type="PANTHER" id="PTHR31434">
    <property type="entry name" value="S PHASE CYCLIN A-ASSOCIATED PROTEIN IN THE ENDOPLASMIC RETICULUM"/>
    <property type="match status" value="1"/>
</dbReference>